<protein>
    <submittedName>
        <fullName evidence="3">SAF domain-containing protein</fullName>
    </submittedName>
</protein>
<evidence type="ECO:0000313" key="4">
    <source>
        <dbReference type="Proteomes" id="UP001206895"/>
    </source>
</evidence>
<dbReference type="Pfam" id="PF08666">
    <property type="entry name" value="SAF"/>
    <property type="match status" value="1"/>
</dbReference>
<sequence length="244" mass="25598">MPADRFRLQPTIVDRLRATARPGWTRALAVRRTLAVALLVASIVAAVVAHRGEQQVTVMIAAHDLSPGTELSATDLAELRIGPGLLPQGALRMTRDGVGRTVTGPVHRGEVLTDWRLLSPRLPTQLMDDPDARLVPVRLADDAVVRLLRSGDVVDVLTEAPDPERSASGVDGVADERDSRAAATSPTASGRVLVRGAVVAVVAAPESRAARGSAAPVIMLAMGEREAHTVAGATLAAPLTVVFH</sequence>
<dbReference type="CDD" id="cd11614">
    <property type="entry name" value="SAF_CpaB_FlgA_like"/>
    <property type="match status" value="1"/>
</dbReference>
<gene>
    <name evidence="3" type="ORF">LX13_000387</name>
</gene>
<evidence type="ECO:0000256" key="1">
    <source>
        <dbReference type="SAM" id="MobiDB-lite"/>
    </source>
</evidence>
<proteinExistence type="predicted"/>
<name>A0ABT1H8I4_9NOCA</name>
<dbReference type="InterPro" id="IPR013974">
    <property type="entry name" value="SAF"/>
</dbReference>
<feature type="region of interest" description="Disordered" evidence="1">
    <location>
        <begin position="162"/>
        <end position="187"/>
    </location>
</feature>
<keyword evidence="4" id="KW-1185">Reference proteome</keyword>
<reference evidence="3 4" key="1">
    <citation type="submission" date="2022-06" db="EMBL/GenBank/DDBJ databases">
        <title>Genomic Encyclopedia of Archaeal and Bacterial Type Strains, Phase II (KMG-II): from individual species to whole genera.</title>
        <authorList>
            <person name="Goeker M."/>
        </authorList>
    </citation>
    <scope>NUCLEOTIDE SEQUENCE [LARGE SCALE GENOMIC DNA]</scope>
    <source>
        <strain evidence="3 4">DSM 44693</strain>
    </source>
</reference>
<comment type="caution">
    <text evidence="3">The sequence shown here is derived from an EMBL/GenBank/DDBJ whole genome shotgun (WGS) entry which is preliminary data.</text>
</comment>
<evidence type="ECO:0000259" key="2">
    <source>
        <dbReference type="SMART" id="SM00858"/>
    </source>
</evidence>
<organism evidence="3 4">
    <name type="scientific">Williamsia maris</name>
    <dbReference type="NCBI Taxonomy" id="72806"/>
    <lineage>
        <taxon>Bacteria</taxon>
        <taxon>Bacillati</taxon>
        <taxon>Actinomycetota</taxon>
        <taxon>Actinomycetes</taxon>
        <taxon>Mycobacteriales</taxon>
        <taxon>Nocardiaceae</taxon>
        <taxon>Williamsia</taxon>
    </lineage>
</organism>
<dbReference type="EMBL" id="JAMTCJ010000001">
    <property type="protein sequence ID" value="MCP2174580.1"/>
    <property type="molecule type" value="Genomic_DNA"/>
</dbReference>
<evidence type="ECO:0000313" key="3">
    <source>
        <dbReference type="EMBL" id="MCP2174580.1"/>
    </source>
</evidence>
<feature type="domain" description="SAF" evidence="2">
    <location>
        <begin position="56"/>
        <end position="118"/>
    </location>
</feature>
<accession>A0ABT1H8I4</accession>
<dbReference type="SMART" id="SM00858">
    <property type="entry name" value="SAF"/>
    <property type="match status" value="1"/>
</dbReference>
<dbReference type="RefSeq" id="WP_253659628.1">
    <property type="nucleotide sequence ID" value="NZ_BAAAJQ010000001.1"/>
</dbReference>
<dbReference type="Proteomes" id="UP001206895">
    <property type="component" value="Unassembled WGS sequence"/>
</dbReference>